<name>A0A6A6GSK1_VIRVR</name>
<evidence type="ECO:0000256" key="10">
    <source>
        <dbReference type="SAM" id="SignalP"/>
    </source>
</evidence>
<dbReference type="EC" id="3.2.1.99" evidence="4 7"/>
<evidence type="ECO:0000313" key="11">
    <source>
        <dbReference type="EMBL" id="KAF2228631.1"/>
    </source>
</evidence>
<dbReference type="AlphaFoldDB" id="A0A6A6GSK1"/>
<evidence type="ECO:0000256" key="6">
    <source>
        <dbReference type="ARBA" id="ARBA00023295"/>
    </source>
</evidence>
<keyword evidence="5 7" id="KW-0378">Hydrolase</keyword>
<evidence type="ECO:0000256" key="1">
    <source>
        <dbReference type="ARBA" id="ARBA00000375"/>
    </source>
</evidence>
<dbReference type="InterPro" id="IPR023296">
    <property type="entry name" value="Glyco_hydro_beta-prop_sf"/>
</dbReference>
<dbReference type="GO" id="GO:0046558">
    <property type="term" value="F:arabinan endo-1,5-alpha-L-arabinosidase activity"/>
    <property type="evidence" value="ECO:0007669"/>
    <property type="project" value="UniProtKB-EC"/>
</dbReference>
<dbReference type="InterPro" id="IPR006710">
    <property type="entry name" value="Glyco_hydro_43"/>
</dbReference>
<dbReference type="SUPFAM" id="SSF75005">
    <property type="entry name" value="Arabinanase/levansucrase/invertase"/>
    <property type="match status" value="1"/>
</dbReference>
<dbReference type="UniPathway" id="UPA00667"/>
<dbReference type="Pfam" id="PF04616">
    <property type="entry name" value="Glyco_hydro_43"/>
    <property type="match status" value="1"/>
</dbReference>
<keyword evidence="12" id="KW-1185">Reference proteome</keyword>
<feature type="active site" description="Proton acceptor" evidence="8">
    <location>
        <position position="33"/>
    </location>
</feature>
<gene>
    <name evidence="11" type="ORF">EV356DRAFT_495181</name>
</gene>
<feature type="site" description="Important for catalytic activity, responsible for pKa modulation of the active site Glu and correct orientation of both the proton donor and substrate" evidence="9">
    <location>
        <position position="149"/>
    </location>
</feature>
<dbReference type="CDD" id="cd18831">
    <property type="entry name" value="GH43_AnAbnA-like"/>
    <property type="match status" value="1"/>
</dbReference>
<protein>
    <recommendedName>
        <fullName evidence="4 7">Arabinan endo-1,5-alpha-L-arabinosidase</fullName>
        <ecNumber evidence="4 7">3.2.1.99</ecNumber>
    </recommendedName>
</protein>
<dbReference type="EMBL" id="ML991904">
    <property type="protein sequence ID" value="KAF2228631.1"/>
    <property type="molecule type" value="Genomic_DNA"/>
</dbReference>
<accession>A0A6A6GSK1</accession>
<dbReference type="InterPro" id="IPR050727">
    <property type="entry name" value="GH43_arabinanases"/>
</dbReference>
<dbReference type="Proteomes" id="UP000800092">
    <property type="component" value="Unassembled WGS sequence"/>
</dbReference>
<reference evidence="11" key="1">
    <citation type="journal article" date="2020" name="Stud. Mycol.">
        <title>101 Dothideomycetes genomes: a test case for predicting lifestyles and emergence of pathogens.</title>
        <authorList>
            <person name="Haridas S."/>
            <person name="Albert R."/>
            <person name="Binder M."/>
            <person name="Bloem J."/>
            <person name="Labutti K."/>
            <person name="Salamov A."/>
            <person name="Andreopoulos B."/>
            <person name="Baker S."/>
            <person name="Barry K."/>
            <person name="Bills G."/>
            <person name="Bluhm B."/>
            <person name="Cannon C."/>
            <person name="Castanera R."/>
            <person name="Culley D."/>
            <person name="Daum C."/>
            <person name="Ezra D."/>
            <person name="Gonzalez J."/>
            <person name="Henrissat B."/>
            <person name="Kuo A."/>
            <person name="Liang C."/>
            <person name="Lipzen A."/>
            <person name="Lutzoni F."/>
            <person name="Magnuson J."/>
            <person name="Mondo S."/>
            <person name="Nolan M."/>
            <person name="Ohm R."/>
            <person name="Pangilinan J."/>
            <person name="Park H.-J."/>
            <person name="Ramirez L."/>
            <person name="Alfaro M."/>
            <person name="Sun H."/>
            <person name="Tritt A."/>
            <person name="Yoshinaga Y."/>
            <person name="Zwiers L.-H."/>
            <person name="Turgeon B."/>
            <person name="Goodwin S."/>
            <person name="Spatafora J."/>
            <person name="Crous P."/>
            <person name="Grigoriev I."/>
        </authorList>
    </citation>
    <scope>NUCLEOTIDE SEQUENCE</scope>
    <source>
        <strain evidence="11">Tuck. ex Michener</strain>
    </source>
</reference>
<evidence type="ECO:0000256" key="2">
    <source>
        <dbReference type="ARBA" id="ARBA00004834"/>
    </source>
</evidence>
<comment type="catalytic activity">
    <reaction evidence="1 7">
        <text>Endohydrolysis of (1-&gt;5)-alpha-arabinofuranosidic linkages in (1-&gt;5)-arabinans.</text>
        <dbReference type="EC" id="3.2.1.99"/>
    </reaction>
</comment>
<organism evidence="11 12">
    <name type="scientific">Viridothelium virens</name>
    <name type="common">Speckled blister lichen</name>
    <name type="synonym">Trypethelium virens</name>
    <dbReference type="NCBI Taxonomy" id="1048519"/>
    <lineage>
        <taxon>Eukaryota</taxon>
        <taxon>Fungi</taxon>
        <taxon>Dikarya</taxon>
        <taxon>Ascomycota</taxon>
        <taxon>Pezizomycotina</taxon>
        <taxon>Dothideomycetes</taxon>
        <taxon>Dothideomycetes incertae sedis</taxon>
        <taxon>Trypetheliales</taxon>
        <taxon>Trypetheliaceae</taxon>
        <taxon>Viridothelium</taxon>
    </lineage>
</organism>
<evidence type="ECO:0000256" key="7">
    <source>
        <dbReference type="PIRNR" id="PIRNR026534"/>
    </source>
</evidence>
<proteinExistence type="inferred from homology"/>
<evidence type="ECO:0000256" key="9">
    <source>
        <dbReference type="PIRSR" id="PIRSR606710-2"/>
    </source>
</evidence>
<dbReference type="InterPro" id="IPR016840">
    <property type="entry name" value="Glyco_hydro_43_endo_a_Ara-ase"/>
</dbReference>
<dbReference type="OrthoDB" id="195678at2759"/>
<evidence type="ECO:0000313" key="12">
    <source>
        <dbReference type="Proteomes" id="UP000800092"/>
    </source>
</evidence>
<feature type="signal peptide" evidence="10">
    <location>
        <begin position="1"/>
        <end position="20"/>
    </location>
</feature>
<keyword evidence="10" id="KW-0732">Signal</keyword>
<dbReference type="PANTHER" id="PTHR43301">
    <property type="entry name" value="ARABINAN ENDO-1,5-ALPHA-L-ARABINOSIDASE"/>
    <property type="match status" value="1"/>
</dbReference>
<keyword evidence="6 7" id="KW-0326">Glycosidase</keyword>
<dbReference type="GO" id="GO:0031222">
    <property type="term" value="P:arabinan catabolic process"/>
    <property type="evidence" value="ECO:0007669"/>
    <property type="project" value="UniProtKB-UniPathway"/>
</dbReference>
<evidence type="ECO:0000256" key="8">
    <source>
        <dbReference type="PIRSR" id="PIRSR606710-1"/>
    </source>
</evidence>
<evidence type="ECO:0000256" key="3">
    <source>
        <dbReference type="ARBA" id="ARBA00009865"/>
    </source>
</evidence>
<evidence type="ECO:0000256" key="4">
    <source>
        <dbReference type="ARBA" id="ARBA00012586"/>
    </source>
</evidence>
<feature type="active site" description="Proton donor" evidence="8">
    <location>
        <position position="203"/>
    </location>
</feature>
<feature type="chain" id="PRO_5025416992" description="Arabinan endo-1,5-alpha-L-arabinosidase" evidence="10">
    <location>
        <begin position="21"/>
        <end position="326"/>
    </location>
</feature>
<sequence>MRASLTDLCLLLTLPSLSLAFPSTNYANLQVHDPAIVQNSGKYYAFSTGGLLNYWKADSISGPWAHQGTVFSSAPNINNPGKTDLWAPDLHQVNGLYYLYYAASNFGSQTSVIGLATSSSLNVGSWTDHGAVISSPGSTSPYTITNAIDPNLIVTPSGSAYLNWGSFWADIWQVPLQSGLATPGSASSAKMISEDPSGNRPEEGSYMSYHAPYYYLWVSHGQCCGFNANALPAAGTEYKIIVGRSTSVTGPFLDQSGKDMAQGGGTTIMGSNGNVYAPGGQGVVTAADGTDILYYHYLDKSVSLNDGDTRLGYNHISYSNGWPVLS</sequence>
<dbReference type="Gene3D" id="2.115.10.20">
    <property type="entry name" value="Glycosyl hydrolase domain, family 43"/>
    <property type="match status" value="1"/>
</dbReference>
<dbReference type="PANTHER" id="PTHR43301:SF3">
    <property type="entry name" value="ARABINAN ENDO-1,5-ALPHA-L-ARABINOSIDASE A-RELATED"/>
    <property type="match status" value="1"/>
</dbReference>
<evidence type="ECO:0000256" key="5">
    <source>
        <dbReference type="ARBA" id="ARBA00022801"/>
    </source>
</evidence>
<dbReference type="PIRSF" id="PIRSF026534">
    <property type="entry name" value="Endo_alpha-L-arabinosidase"/>
    <property type="match status" value="1"/>
</dbReference>
<comment type="similarity">
    <text evidence="3 7">Belongs to the glycosyl hydrolase 43 family.</text>
</comment>
<comment type="pathway">
    <text evidence="2 7">Glycan metabolism; L-arabinan degradation.</text>
</comment>